<dbReference type="InterPro" id="IPR050361">
    <property type="entry name" value="MPP/UQCRC_Complex"/>
</dbReference>
<evidence type="ECO:0000259" key="3">
    <source>
        <dbReference type="Pfam" id="PF00675"/>
    </source>
</evidence>
<dbReference type="PANTHER" id="PTHR11851:SF49">
    <property type="entry name" value="MITOCHONDRIAL-PROCESSING PEPTIDASE SUBUNIT ALPHA"/>
    <property type="match status" value="1"/>
</dbReference>
<dbReference type="AlphaFoldDB" id="B1WQQ7"/>
<dbReference type="PROSITE" id="PS00143">
    <property type="entry name" value="INSULINASE"/>
    <property type="match status" value="1"/>
</dbReference>
<keyword evidence="5" id="KW-0378">Hydrolase</keyword>
<dbReference type="Pfam" id="PF05193">
    <property type="entry name" value="Peptidase_M16_C"/>
    <property type="match status" value="1"/>
</dbReference>
<keyword evidence="6" id="KW-1185">Reference proteome</keyword>
<dbReference type="OrthoDB" id="9811314at2"/>
<dbReference type="Gene3D" id="3.30.830.10">
    <property type="entry name" value="Metalloenzyme, LuxS/M16 peptidase-like"/>
    <property type="match status" value="2"/>
</dbReference>
<dbReference type="InterPro" id="IPR001431">
    <property type="entry name" value="Pept_M16_Zn_BS"/>
</dbReference>
<evidence type="ECO:0000313" key="6">
    <source>
        <dbReference type="Proteomes" id="UP000001203"/>
    </source>
</evidence>
<dbReference type="GO" id="GO:0006508">
    <property type="term" value="P:proteolysis"/>
    <property type="evidence" value="ECO:0007669"/>
    <property type="project" value="UniProtKB-KW"/>
</dbReference>
<sequence length="431" mass="49064">MLSSVLDSSATHAPTIVNLDNGLTIIAEQMPVEAVNLNVWLRVGSALESNDINGMAHFLEHMVFKGTPKLKSGEFEQRIEQKGAVTNAATSQEYTHFYVTSAPPDFAELVPLQLDVVFNPMIENGAFEREKLVVLEEIRRSHDNPNRRTFYRAMETCFESLPYRRPVLGPASVIEGLTSQQMREFHGSCYHPTSVTAVAVGNLPVEELVETVANSFEQTYYAKQTISDTFKALKFPTVPELPFQDIIRQEYEDDQLQQARLIMMWKVPGFLELNETYALDVLASILGKGKTSRLFQDLREDKGLVSQISVSNMTQKVQGMFYVAAKLSKDNITEVEKIIIQHLHKIQKESIKEEELNRIKRQAINRFIFNNERPSDRTNLYGYYYSQMQDINMALSYPQIIQSLTLNDIQKAAQKYLNLNAYGVTIVKNCN</sequence>
<dbReference type="STRING" id="43989.cce_4011"/>
<dbReference type="PANTHER" id="PTHR11851">
    <property type="entry name" value="METALLOPROTEASE"/>
    <property type="match status" value="1"/>
</dbReference>
<keyword evidence="5" id="KW-0645">Protease</keyword>
<dbReference type="KEGG" id="cyt:cce_4011"/>
<dbReference type="eggNOG" id="COG0612">
    <property type="taxonomic scope" value="Bacteria"/>
</dbReference>
<protein>
    <submittedName>
        <fullName evidence="5">Processing protease</fullName>
    </submittedName>
</protein>
<evidence type="ECO:0000256" key="2">
    <source>
        <dbReference type="RuleBase" id="RU004447"/>
    </source>
</evidence>
<feature type="domain" description="Peptidase M16 C-terminal" evidence="4">
    <location>
        <begin position="177"/>
        <end position="362"/>
    </location>
</feature>
<comment type="similarity">
    <text evidence="1 2">Belongs to the peptidase M16 family.</text>
</comment>
<evidence type="ECO:0000259" key="4">
    <source>
        <dbReference type="Pfam" id="PF05193"/>
    </source>
</evidence>
<dbReference type="InterPro" id="IPR011765">
    <property type="entry name" value="Pept_M16_N"/>
</dbReference>
<organism evidence="5 6">
    <name type="scientific">Crocosphaera subtropica (strain ATCC 51142 / BH68)</name>
    <name type="common">Cyanothece sp. (strain ATCC 51142)</name>
    <dbReference type="NCBI Taxonomy" id="43989"/>
    <lineage>
        <taxon>Bacteria</taxon>
        <taxon>Bacillati</taxon>
        <taxon>Cyanobacteriota</taxon>
        <taxon>Cyanophyceae</taxon>
        <taxon>Oscillatoriophycideae</taxon>
        <taxon>Chroococcales</taxon>
        <taxon>Aphanothecaceae</taxon>
        <taxon>Crocosphaera</taxon>
        <taxon>Crocosphaera subtropica</taxon>
    </lineage>
</organism>
<dbReference type="Pfam" id="PF00675">
    <property type="entry name" value="Peptidase_M16"/>
    <property type="match status" value="1"/>
</dbReference>
<proteinExistence type="inferred from homology"/>
<reference evidence="5 6" key="1">
    <citation type="journal article" date="2008" name="Proc. Natl. Acad. Sci. U.S.A.">
        <title>The genome of Cyanothece 51142, a unicellular diazotrophic cyanobacterium important in the marine nitrogen cycle.</title>
        <authorList>
            <person name="Welsh E.A."/>
            <person name="Liberton M."/>
            <person name="Stoeckel J."/>
            <person name="Loh T."/>
            <person name="Elvitigala T."/>
            <person name="Wang C."/>
            <person name="Wollam A."/>
            <person name="Fulton R.S."/>
            <person name="Clifton S.W."/>
            <person name="Jacobs J.M."/>
            <person name="Aurora R."/>
            <person name="Ghosh B.K."/>
            <person name="Sherman L.A."/>
            <person name="Smith R.D."/>
            <person name="Wilson R.K."/>
            <person name="Pakrasi H.B."/>
        </authorList>
    </citation>
    <scope>NUCLEOTIDE SEQUENCE [LARGE SCALE GENOMIC DNA]</scope>
    <source>
        <strain evidence="6">ATCC 51142 / BH68</strain>
    </source>
</reference>
<dbReference type="HOGENOM" id="CLU_009902_3_2_3"/>
<dbReference type="InterPro" id="IPR007863">
    <property type="entry name" value="Peptidase_M16_C"/>
</dbReference>
<dbReference type="EMBL" id="CP000806">
    <property type="protein sequence ID" value="ACB53359.1"/>
    <property type="molecule type" value="Genomic_DNA"/>
</dbReference>
<dbReference type="InterPro" id="IPR011249">
    <property type="entry name" value="Metalloenz_LuxS/M16"/>
</dbReference>
<dbReference type="GO" id="GO:0004222">
    <property type="term" value="F:metalloendopeptidase activity"/>
    <property type="evidence" value="ECO:0007669"/>
    <property type="project" value="InterPro"/>
</dbReference>
<gene>
    <name evidence="5" type="ordered locus">cce_4011</name>
</gene>
<name>B1WQQ7_CROS5</name>
<feature type="domain" description="Peptidase M16 N-terminal" evidence="3">
    <location>
        <begin position="27"/>
        <end position="170"/>
    </location>
</feature>
<dbReference type="SUPFAM" id="SSF63411">
    <property type="entry name" value="LuxS/MPP-like metallohydrolase"/>
    <property type="match status" value="2"/>
</dbReference>
<accession>B1WQQ7</accession>
<evidence type="ECO:0000313" key="5">
    <source>
        <dbReference type="EMBL" id="ACB53359.1"/>
    </source>
</evidence>
<dbReference type="Proteomes" id="UP000001203">
    <property type="component" value="Chromosome circular"/>
</dbReference>
<dbReference type="RefSeq" id="WP_009543898.1">
    <property type="nucleotide sequence ID" value="NC_010546.1"/>
</dbReference>
<dbReference type="GO" id="GO:0046872">
    <property type="term" value="F:metal ion binding"/>
    <property type="evidence" value="ECO:0007669"/>
    <property type="project" value="InterPro"/>
</dbReference>
<evidence type="ECO:0000256" key="1">
    <source>
        <dbReference type="ARBA" id="ARBA00007261"/>
    </source>
</evidence>